<dbReference type="AlphaFoldDB" id="A0A8H4LYD9"/>
<protein>
    <submittedName>
        <fullName evidence="2">Uncharacterized protein</fullName>
    </submittedName>
</protein>
<proteinExistence type="predicted"/>
<accession>A0A8H4LYD9</accession>
<evidence type="ECO:0000256" key="1">
    <source>
        <dbReference type="SAM" id="MobiDB-lite"/>
    </source>
</evidence>
<sequence>MGVGRGRGSKGAIRNADQATSGPVGVGHSRLGPWEWDAAEALKESWALLDPDLDTLAFLLRSAKQARVLAFRMAEIRVALNRQAKGWSRAVRDLKLARQIAGSIARQRRSPPPRLSRPKMMGSSSFPARTQR</sequence>
<gene>
    <name evidence="2" type="ORF">G6O67_005879</name>
</gene>
<keyword evidence="3" id="KW-1185">Reference proteome</keyword>
<feature type="region of interest" description="Disordered" evidence="1">
    <location>
        <begin position="1"/>
        <end position="26"/>
    </location>
</feature>
<feature type="region of interest" description="Disordered" evidence="1">
    <location>
        <begin position="102"/>
        <end position="132"/>
    </location>
</feature>
<dbReference type="Proteomes" id="UP000557566">
    <property type="component" value="Unassembled WGS sequence"/>
</dbReference>
<evidence type="ECO:0000313" key="3">
    <source>
        <dbReference type="Proteomes" id="UP000557566"/>
    </source>
</evidence>
<comment type="caution">
    <text evidence="2">The sequence shown here is derived from an EMBL/GenBank/DDBJ whole genome shotgun (WGS) entry which is preliminary data.</text>
</comment>
<dbReference type="EMBL" id="JAAVMX010000006">
    <property type="protein sequence ID" value="KAF4507216.1"/>
    <property type="molecule type" value="Genomic_DNA"/>
</dbReference>
<name>A0A8H4LYD9_9HYPO</name>
<organism evidence="2 3">
    <name type="scientific">Ophiocordyceps sinensis</name>
    <dbReference type="NCBI Taxonomy" id="72228"/>
    <lineage>
        <taxon>Eukaryota</taxon>
        <taxon>Fungi</taxon>
        <taxon>Dikarya</taxon>
        <taxon>Ascomycota</taxon>
        <taxon>Pezizomycotina</taxon>
        <taxon>Sordariomycetes</taxon>
        <taxon>Hypocreomycetidae</taxon>
        <taxon>Hypocreales</taxon>
        <taxon>Ophiocordycipitaceae</taxon>
        <taxon>Ophiocordyceps</taxon>
    </lineage>
</organism>
<reference evidence="2 3" key="1">
    <citation type="journal article" date="2020" name="Genome Biol. Evol.">
        <title>A new high-quality draft genome assembly of the Chinese cordyceps Ophiocordyceps sinensis.</title>
        <authorList>
            <person name="Shu R."/>
            <person name="Zhang J."/>
            <person name="Meng Q."/>
            <person name="Zhang H."/>
            <person name="Zhou G."/>
            <person name="Li M."/>
            <person name="Wu P."/>
            <person name="Zhao Y."/>
            <person name="Chen C."/>
            <person name="Qin Q."/>
        </authorList>
    </citation>
    <scope>NUCLEOTIDE SEQUENCE [LARGE SCALE GENOMIC DNA]</scope>
    <source>
        <strain evidence="2 3">IOZ07</strain>
    </source>
</reference>
<evidence type="ECO:0000313" key="2">
    <source>
        <dbReference type="EMBL" id="KAF4507216.1"/>
    </source>
</evidence>
<feature type="compositionally biased region" description="Polar residues" evidence="1">
    <location>
        <begin position="122"/>
        <end position="132"/>
    </location>
</feature>